<sequence length="426" mass="49538">MRLLCYFVFRSDCIIKPEYYLQYSIHHNKTLGEWSVSDPIKHAHLGVNSCRACAVFYKRISEAKRPLKCKGGEGECLQINSKTTCRLCRFTRFDEILQQAAGTSESLTTQTEQTQIETFAPLINHESFYKSNPPDSRTQVLDRLRKGYSLMCVIRNAGELATRMNEGRGAEVRVGNMASFSHTFANFEFRVFPNILVKVQHSLQVLVPACYSTILDHMKIWRQSIKAFANHTFDEFRALDEESKEFIVDSAKGAMNTLDISYRSSHYFPNDDNVRCLSYTTFVRMSKLERFFDNCPNNIDKATIISESKKRFDMSGKSVRQNFKTVKPTDHEFLAMFGLAFWSNEISTLNEKMLVIAMRNREMIMRDLHVYYAQRGITEYAARIGHLHCMLVNMQNHASLMMQDFQLYQLMNLFKQHFERSCNLEK</sequence>
<dbReference type="EnsemblMetazoa" id="PPA41360.1">
    <property type="protein sequence ID" value="PPA41360.1"/>
    <property type="gene ID" value="WBGene00279729"/>
</dbReference>
<dbReference type="InterPro" id="IPR000536">
    <property type="entry name" value="Nucl_hrmn_rcpt_lig-bd"/>
</dbReference>
<evidence type="ECO:0000313" key="11">
    <source>
        <dbReference type="EnsemblMetazoa" id="PPA41360.1"/>
    </source>
</evidence>
<dbReference type="PANTHER" id="PTHR46011:SF6">
    <property type="entry name" value="HIGH ZINC ACTIVATED NUCLEAR RECEPTOR PROTEIN"/>
    <property type="match status" value="1"/>
</dbReference>
<dbReference type="SUPFAM" id="SSF48508">
    <property type="entry name" value="Nuclear receptor ligand-binding domain"/>
    <property type="match status" value="1"/>
</dbReference>
<dbReference type="Gene3D" id="1.10.565.10">
    <property type="entry name" value="Retinoid X Receptor"/>
    <property type="match status" value="1"/>
</dbReference>
<dbReference type="GO" id="GO:0008270">
    <property type="term" value="F:zinc ion binding"/>
    <property type="evidence" value="ECO:0007669"/>
    <property type="project" value="UniProtKB-KW"/>
</dbReference>
<reference evidence="11" key="2">
    <citation type="submission" date="2022-06" db="UniProtKB">
        <authorList>
            <consortium name="EnsemblMetazoa"/>
        </authorList>
    </citation>
    <scope>IDENTIFICATION</scope>
    <source>
        <strain evidence="11">PS312</strain>
    </source>
</reference>
<evidence type="ECO:0000256" key="1">
    <source>
        <dbReference type="ARBA" id="ARBA00022723"/>
    </source>
</evidence>
<evidence type="ECO:0000256" key="5">
    <source>
        <dbReference type="ARBA" id="ARBA00023125"/>
    </source>
</evidence>
<dbReference type="SUPFAM" id="SSF57716">
    <property type="entry name" value="Glucocorticoid receptor-like (DNA-binding domain)"/>
    <property type="match status" value="1"/>
</dbReference>
<proteinExistence type="predicted"/>
<keyword evidence="8" id="KW-0539">Nucleus</keyword>
<evidence type="ECO:0000256" key="6">
    <source>
        <dbReference type="ARBA" id="ARBA00023163"/>
    </source>
</evidence>
<dbReference type="GO" id="GO:0003700">
    <property type="term" value="F:DNA-binding transcription factor activity"/>
    <property type="evidence" value="ECO:0000318"/>
    <property type="project" value="GO_Central"/>
</dbReference>
<dbReference type="Pfam" id="PF00105">
    <property type="entry name" value="zf-C4"/>
    <property type="match status" value="1"/>
</dbReference>
<keyword evidence="4" id="KW-0805">Transcription regulation</keyword>
<dbReference type="InterPro" id="IPR001628">
    <property type="entry name" value="Znf_hrmn_rcpt"/>
</dbReference>
<evidence type="ECO:0000259" key="10">
    <source>
        <dbReference type="PROSITE" id="PS51843"/>
    </source>
</evidence>
<dbReference type="SMART" id="SM00399">
    <property type="entry name" value="ZnF_C4"/>
    <property type="match status" value="1"/>
</dbReference>
<keyword evidence="1" id="KW-0479">Metal-binding</keyword>
<feature type="domain" description="NR LBD" evidence="10">
    <location>
        <begin position="176"/>
        <end position="426"/>
    </location>
</feature>
<keyword evidence="3" id="KW-0862">Zinc</keyword>
<dbReference type="PROSITE" id="PS51030">
    <property type="entry name" value="NUCLEAR_REC_DBD_2"/>
    <property type="match status" value="1"/>
</dbReference>
<dbReference type="InterPro" id="IPR013088">
    <property type="entry name" value="Znf_NHR/GATA"/>
</dbReference>
<keyword evidence="2" id="KW-0863">Zinc-finger</keyword>
<evidence type="ECO:0000259" key="9">
    <source>
        <dbReference type="PROSITE" id="PS51030"/>
    </source>
</evidence>
<feature type="domain" description="Nuclear receptor" evidence="9">
    <location>
        <begin position="10"/>
        <end position="110"/>
    </location>
</feature>
<protein>
    <submittedName>
        <fullName evidence="11">Nuclear receptor</fullName>
    </submittedName>
</protein>
<keyword evidence="6" id="KW-0804">Transcription</keyword>
<dbReference type="GO" id="GO:0005634">
    <property type="term" value="C:nucleus"/>
    <property type="evidence" value="ECO:0000318"/>
    <property type="project" value="GO_Central"/>
</dbReference>
<reference evidence="12" key="1">
    <citation type="journal article" date="2008" name="Nat. Genet.">
        <title>The Pristionchus pacificus genome provides a unique perspective on nematode lifestyle and parasitism.</title>
        <authorList>
            <person name="Dieterich C."/>
            <person name="Clifton S.W."/>
            <person name="Schuster L.N."/>
            <person name="Chinwalla A."/>
            <person name="Delehaunty K."/>
            <person name="Dinkelacker I."/>
            <person name="Fulton L."/>
            <person name="Fulton R."/>
            <person name="Godfrey J."/>
            <person name="Minx P."/>
            <person name="Mitreva M."/>
            <person name="Roeseler W."/>
            <person name="Tian H."/>
            <person name="Witte H."/>
            <person name="Yang S.P."/>
            <person name="Wilson R.K."/>
            <person name="Sommer R.J."/>
        </authorList>
    </citation>
    <scope>NUCLEOTIDE SEQUENCE [LARGE SCALE GENOMIC DNA]</scope>
    <source>
        <strain evidence="12">PS312</strain>
    </source>
</reference>
<dbReference type="GO" id="GO:0043565">
    <property type="term" value="F:sequence-specific DNA binding"/>
    <property type="evidence" value="ECO:0007669"/>
    <property type="project" value="InterPro"/>
</dbReference>
<evidence type="ECO:0000256" key="8">
    <source>
        <dbReference type="ARBA" id="ARBA00023242"/>
    </source>
</evidence>
<evidence type="ECO:0000256" key="2">
    <source>
        <dbReference type="ARBA" id="ARBA00022771"/>
    </source>
</evidence>
<keyword evidence="12" id="KW-1185">Reference proteome</keyword>
<evidence type="ECO:0000313" key="12">
    <source>
        <dbReference type="Proteomes" id="UP000005239"/>
    </source>
</evidence>
<dbReference type="AlphaFoldDB" id="A0A8R1Z143"/>
<dbReference type="PANTHER" id="PTHR46011">
    <property type="entry name" value="NUCLEAR HORMONE RECEPTOR FAMILY MEMBER NHR-86-RELATED"/>
    <property type="match status" value="1"/>
</dbReference>
<dbReference type="InterPro" id="IPR035500">
    <property type="entry name" value="NHR-like_dom_sf"/>
</dbReference>
<dbReference type="Gene3D" id="3.30.50.10">
    <property type="entry name" value="Erythroid Transcription Factor GATA-1, subunit A"/>
    <property type="match status" value="1"/>
</dbReference>
<evidence type="ECO:0000256" key="7">
    <source>
        <dbReference type="ARBA" id="ARBA00023170"/>
    </source>
</evidence>
<dbReference type="Proteomes" id="UP000005239">
    <property type="component" value="Unassembled WGS sequence"/>
</dbReference>
<accession>A0A8R1Z143</accession>
<keyword evidence="7" id="KW-0675">Receptor</keyword>
<gene>
    <name evidence="11" type="primary">WBGene00279729</name>
</gene>
<evidence type="ECO:0000256" key="4">
    <source>
        <dbReference type="ARBA" id="ARBA00023015"/>
    </source>
</evidence>
<keyword evidence="5" id="KW-0238">DNA-binding</keyword>
<organism evidence="11 12">
    <name type="scientific">Pristionchus pacificus</name>
    <name type="common">Parasitic nematode worm</name>
    <dbReference type="NCBI Taxonomy" id="54126"/>
    <lineage>
        <taxon>Eukaryota</taxon>
        <taxon>Metazoa</taxon>
        <taxon>Ecdysozoa</taxon>
        <taxon>Nematoda</taxon>
        <taxon>Chromadorea</taxon>
        <taxon>Rhabditida</taxon>
        <taxon>Rhabditina</taxon>
        <taxon>Diplogasteromorpha</taxon>
        <taxon>Diplogasteroidea</taxon>
        <taxon>Neodiplogasteridae</taxon>
        <taxon>Pristionchus</taxon>
    </lineage>
</organism>
<dbReference type="PROSITE" id="PS51843">
    <property type="entry name" value="NR_LBD"/>
    <property type="match status" value="1"/>
</dbReference>
<evidence type="ECO:0000256" key="3">
    <source>
        <dbReference type="ARBA" id="ARBA00022833"/>
    </source>
</evidence>
<dbReference type="Pfam" id="PF00104">
    <property type="entry name" value="Hormone_recep"/>
    <property type="match status" value="1"/>
</dbReference>
<name>A0A8R1Z143_PRIPA</name>
<dbReference type="SMART" id="SM00430">
    <property type="entry name" value="HOLI"/>
    <property type="match status" value="1"/>
</dbReference>